<feature type="region of interest" description="Disordered" evidence="1">
    <location>
        <begin position="84"/>
        <end position="122"/>
    </location>
</feature>
<protein>
    <submittedName>
        <fullName evidence="3">cDNA FLJ45002 fis, clone BRAWH3011577, moderately similar to Zinc finger protein 175</fullName>
    </submittedName>
</protein>
<reference evidence="3" key="1">
    <citation type="submission" date="2003-07" db="EMBL/GenBank/DDBJ databases">
        <title>NEDO human cDNA sequencing project.</title>
        <authorList>
            <person name="Kawakami B."/>
            <person name="Sugiyama A."/>
            <person name="Takemoto M."/>
            <person name="Sugiyama T."/>
            <person name="Irie R."/>
            <person name="Otsuki T."/>
            <person name="Sato H."/>
            <person name="Ota T."/>
            <person name="Wakamatsu A."/>
            <person name="Ishii S."/>
            <person name="Yamamoto J."/>
            <person name="Isono Y."/>
            <person name="Kawai-Hio Y."/>
            <person name="Saito K."/>
            <person name="Nishikawa T."/>
            <person name="Kimura K."/>
            <person name="Yamashita H."/>
            <person name="Matsuo K."/>
            <person name="Nakamura Y."/>
            <person name="Sekine M."/>
            <person name="Kikuchi H."/>
            <person name="Kanda K."/>
            <person name="Wagatsuma M."/>
            <person name="Murakawa K."/>
            <person name="Kanehori K."/>
            <person name="Takahashi-Fujii A."/>
            <person name="Oshima A."/>
            <person name="Suzuki Y."/>
            <person name="Sugano S."/>
            <person name="Nagahari K."/>
            <person name="Masuho Y."/>
            <person name="Nagai K."/>
            <person name="Isogai T."/>
        </authorList>
    </citation>
    <scope>NUCLEOTIDE SEQUENCE</scope>
    <source>
        <tissue evidence="3">Brain</tissue>
    </source>
</reference>
<comment type="interaction">
    <interactant intactId="EBI-13335465">
        <id>Q6ZT36</id>
    </interactant>
    <interactant intactId="EBI-741885">
        <id>Q96LK0</id>
        <label>CEP19</label>
    </interactant>
    <organismsDiffer>false</organismsDiffer>
    <experiments>5</experiments>
</comment>
<dbReference type="PROSITE" id="PS50805">
    <property type="entry name" value="KRAB"/>
    <property type="match status" value="1"/>
</dbReference>
<dbReference type="GO" id="GO:0006355">
    <property type="term" value="P:regulation of DNA-templated transcription"/>
    <property type="evidence" value="ECO:0007669"/>
    <property type="project" value="InterPro"/>
</dbReference>
<proteinExistence type="evidence at protein level"/>
<dbReference type="SMART" id="SM00349">
    <property type="entry name" value="KRAB"/>
    <property type="match status" value="1"/>
</dbReference>
<dbReference type="InterPro" id="IPR050169">
    <property type="entry name" value="Krueppel_C2H2_ZnF"/>
</dbReference>
<dbReference type="IntAct" id="Q6ZT36">
    <property type="interactions" value="1"/>
</dbReference>
<dbReference type="Pfam" id="PF01352">
    <property type="entry name" value="KRAB"/>
    <property type="match status" value="1"/>
</dbReference>
<dbReference type="SUPFAM" id="SSF109640">
    <property type="entry name" value="KRAB domain (Kruppel-associated box)"/>
    <property type="match status" value="1"/>
</dbReference>
<evidence type="ECO:0000313" key="3">
    <source>
        <dbReference type="EMBL" id="BAC86759.1"/>
    </source>
</evidence>
<dbReference type="PANTHER" id="PTHR23232:SF117">
    <property type="entry name" value="KRAB DOMAIN-CONTAINING PROTEIN"/>
    <property type="match status" value="1"/>
</dbReference>
<dbReference type="InterPro" id="IPR001909">
    <property type="entry name" value="KRAB"/>
</dbReference>
<dbReference type="AlphaFoldDB" id="Q6ZT36"/>
<evidence type="ECO:0000256" key="1">
    <source>
        <dbReference type="SAM" id="MobiDB-lite"/>
    </source>
</evidence>
<evidence type="ECO:0000259" key="2">
    <source>
        <dbReference type="PROSITE" id="PS50805"/>
    </source>
</evidence>
<sequence>MPANEDAPQPGEHGSACEVSVSFEDVTVDFSREEWQQLDSTQRRLYQDVMLENYSHLLSVGFEVPKPEVIFKLEQGEGPWTLEGEAPHQSCSDGKFGIKPSQRRISGKSTFHSEMEGEDTLC</sequence>
<feature type="domain" description="KRAB" evidence="2">
    <location>
        <begin position="21"/>
        <end position="92"/>
    </location>
</feature>
<dbReference type="Gene3D" id="6.10.140.140">
    <property type="match status" value="1"/>
</dbReference>
<dbReference type="PeptideAtlas" id="Q6ZT36"/>
<organism evidence="3">
    <name type="scientific">Homo sapiens</name>
    <name type="common">Human</name>
    <dbReference type="NCBI Taxonomy" id="9606"/>
    <lineage>
        <taxon>Eukaryota</taxon>
        <taxon>Metazoa</taxon>
        <taxon>Chordata</taxon>
        <taxon>Craniata</taxon>
        <taxon>Vertebrata</taxon>
        <taxon>Euteleostomi</taxon>
        <taxon>Mammalia</taxon>
        <taxon>Eutheria</taxon>
        <taxon>Euarchontoglires</taxon>
        <taxon>Primates</taxon>
        <taxon>Haplorrhini</taxon>
        <taxon>Catarrhini</taxon>
        <taxon>Hominidae</taxon>
        <taxon>Homo</taxon>
    </lineage>
</organism>
<dbReference type="EMBL" id="AK126949">
    <property type="protein sequence ID" value="BAC86759.1"/>
    <property type="molecule type" value="mRNA"/>
</dbReference>
<dbReference type="CDD" id="cd07765">
    <property type="entry name" value="KRAB_A-box"/>
    <property type="match status" value="1"/>
</dbReference>
<accession>Q6ZT36</accession>
<accession>C9JPB7</accession>
<dbReference type="PANTHER" id="PTHR23232">
    <property type="entry name" value="KRAB DOMAIN C2H2 ZINC FINGER"/>
    <property type="match status" value="1"/>
</dbReference>
<dbReference type="InterPro" id="IPR036051">
    <property type="entry name" value="KRAB_dom_sf"/>
</dbReference>
<name>Q6ZT36_HUMAN</name>